<protein>
    <recommendedName>
        <fullName evidence="4">Prenyltransferase</fullName>
    </recommendedName>
</protein>
<keyword evidence="1" id="KW-0472">Membrane</keyword>
<proteinExistence type="predicted"/>
<organism evidence="2 3">
    <name type="scientific">Lutibacter aestuarii</name>
    <dbReference type="NCBI Taxonomy" id="861111"/>
    <lineage>
        <taxon>Bacteria</taxon>
        <taxon>Pseudomonadati</taxon>
        <taxon>Bacteroidota</taxon>
        <taxon>Flavobacteriia</taxon>
        <taxon>Flavobacteriales</taxon>
        <taxon>Flavobacteriaceae</taxon>
        <taxon>Lutibacter</taxon>
    </lineage>
</organism>
<accession>A0ABW2ZA17</accession>
<feature type="transmembrane region" description="Helical" evidence="1">
    <location>
        <begin position="262"/>
        <end position="278"/>
    </location>
</feature>
<feature type="transmembrane region" description="Helical" evidence="1">
    <location>
        <begin position="231"/>
        <end position="250"/>
    </location>
</feature>
<dbReference type="Proteomes" id="UP001597032">
    <property type="component" value="Unassembled WGS sequence"/>
</dbReference>
<evidence type="ECO:0000313" key="3">
    <source>
        <dbReference type="Proteomes" id="UP001597032"/>
    </source>
</evidence>
<comment type="caution">
    <text evidence="2">The sequence shown here is derived from an EMBL/GenBank/DDBJ whole genome shotgun (WGS) entry which is preliminary data.</text>
</comment>
<evidence type="ECO:0000256" key="1">
    <source>
        <dbReference type="SAM" id="Phobius"/>
    </source>
</evidence>
<dbReference type="EMBL" id="JBHTIC010000020">
    <property type="protein sequence ID" value="MFD0763194.1"/>
    <property type="molecule type" value="Genomic_DNA"/>
</dbReference>
<keyword evidence="3" id="KW-1185">Reference proteome</keyword>
<evidence type="ECO:0000313" key="2">
    <source>
        <dbReference type="EMBL" id="MFD0763194.1"/>
    </source>
</evidence>
<feature type="transmembrane region" description="Helical" evidence="1">
    <location>
        <begin position="39"/>
        <end position="58"/>
    </location>
</feature>
<sequence length="279" mass="32632">MNSLKRIIDFYIFSNIHVALAGFCITKITLVKFGVLGNLTSLFVGLSIVISYNFIRLYEIKTNRLNWLKKWFFVHKKSLLILTFFSIIGLIYLMFFTGFNQKSIYILFPFVFMTFFYVIPLLKVGKIEFSFRNFPFIKIFSIAIAWAGITVFFPLLEAKYALTTDAYIEFFERIFFIIAITIPFDIRDVNTDPKSLKTLPQVFGIKMTKLIGLGLLFLFVVFEVFKKEISFIEVVISLLISIITAVFLLFSNDQKSRYYTSFWVEAIPIIWFILVVLFL</sequence>
<feature type="transmembrane region" description="Helical" evidence="1">
    <location>
        <begin position="12"/>
        <end position="33"/>
    </location>
</feature>
<feature type="transmembrane region" description="Helical" evidence="1">
    <location>
        <begin position="79"/>
        <end position="98"/>
    </location>
</feature>
<evidence type="ECO:0008006" key="4">
    <source>
        <dbReference type="Google" id="ProtNLM"/>
    </source>
</evidence>
<feature type="transmembrane region" description="Helical" evidence="1">
    <location>
        <begin position="207"/>
        <end position="225"/>
    </location>
</feature>
<feature type="transmembrane region" description="Helical" evidence="1">
    <location>
        <begin position="104"/>
        <end position="124"/>
    </location>
</feature>
<feature type="transmembrane region" description="Helical" evidence="1">
    <location>
        <begin position="136"/>
        <end position="155"/>
    </location>
</feature>
<gene>
    <name evidence="2" type="ORF">ACFQZW_13975</name>
</gene>
<keyword evidence="1" id="KW-0812">Transmembrane</keyword>
<name>A0ABW2ZA17_9FLAO</name>
<reference evidence="3" key="1">
    <citation type="journal article" date="2019" name="Int. J. Syst. Evol. Microbiol.">
        <title>The Global Catalogue of Microorganisms (GCM) 10K type strain sequencing project: providing services to taxonomists for standard genome sequencing and annotation.</title>
        <authorList>
            <consortium name="The Broad Institute Genomics Platform"/>
            <consortium name="The Broad Institute Genome Sequencing Center for Infectious Disease"/>
            <person name="Wu L."/>
            <person name="Ma J."/>
        </authorList>
    </citation>
    <scope>NUCLEOTIDE SEQUENCE [LARGE SCALE GENOMIC DNA]</scope>
    <source>
        <strain evidence="3">CCUG 60022</strain>
    </source>
</reference>
<keyword evidence="1" id="KW-1133">Transmembrane helix</keyword>